<evidence type="ECO:0000256" key="2">
    <source>
        <dbReference type="SAM" id="Phobius"/>
    </source>
</evidence>
<dbReference type="InterPro" id="IPR023365">
    <property type="entry name" value="Sortase_dom-sf"/>
</dbReference>
<keyword evidence="4" id="KW-1185">Reference proteome</keyword>
<dbReference type="InterPro" id="IPR042001">
    <property type="entry name" value="Sortase_F"/>
</dbReference>
<evidence type="ECO:0000313" key="3">
    <source>
        <dbReference type="EMBL" id="NJC22178.1"/>
    </source>
</evidence>
<protein>
    <recommendedName>
        <fullName evidence="5">Sortase</fullName>
    </recommendedName>
</protein>
<dbReference type="RefSeq" id="WP_167992592.1">
    <property type="nucleotide sequence ID" value="NZ_JAATJL010000001.1"/>
</dbReference>
<feature type="transmembrane region" description="Helical" evidence="2">
    <location>
        <begin position="12"/>
        <end position="33"/>
    </location>
</feature>
<sequence length="233" mass="24377">MSRISARKGARVIVVVVAFLVAALSLSVLFLGLPTERAADALSPDDPTGVASLEASEQSGEPGLAAQAPAPSATPTAVSSDQPDTEAPASAPTWLTYPAAGIDMAITPLTPTPAEVESQSLVPPLTKDLYWLTPFGAPGEGSDDTTYLTGHSWDDQAAPMNSLSTQAAVGDTITVRTEAGTVEYTVDSVTTHDKDTLRTSDIWAISPHRLVLISCYTEDLWGRNIVVTAMPSQ</sequence>
<dbReference type="Gene3D" id="2.40.260.10">
    <property type="entry name" value="Sortase"/>
    <property type="match status" value="1"/>
</dbReference>
<dbReference type="EMBL" id="JAATJL010000001">
    <property type="protein sequence ID" value="NJC22178.1"/>
    <property type="molecule type" value="Genomic_DNA"/>
</dbReference>
<evidence type="ECO:0000256" key="1">
    <source>
        <dbReference type="SAM" id="MobiDB-lite"/>
    </source>
</evidence>
<dbReference type="SUPFAM" id="SSF63817">
    <property type="entry name" value="Sortase"/>
    <property type="match status" value="1"/>
</dbReference>
<dbReference type="Proteomes" id="UP000547458">
    <property type="component" value="Unassembled WGS sequence"/>
</dbReference>
<reference evidence="3 4" key="1">
    <citation type="submission" date="2020-03" db="EMBL/GenBank/DDBJ databases">
        <title>Sequencing the genomes of 1000 actinobacteria strains.</title>
        <authorList>
            <person name="Klenk H.-P."/>
        </authorList>
    </citation>
    <scope>NUCLEOTIDE SEQUENCE [LARGE SCALE GENOMIC DNA]</scope>
    <source>
        <strain evidence="3 4">DSM 16403</strain>
    </source>
</reference>
<keyword evidence="2" id="KW-0472">Membrane</keyword>
<comment type="caution">
    <text evidence="3">The sequence shown here is derived from an EMBL/GenBank/DDBJ whole genome shotgun (WGS) entry which is preliminary data.</text>
</comment>
<dbReference type="AlphaFoldDB" id="A0A846RG49"/>
<evidence type="ECO:0008006" key="5">
    <source>
        <dbReference type="Google" id="ProtNLM"/>
    </source>
</evidence>
<gene>
    <name evidence="3" type="ORF">BJ994_001254</name>
</gene>
<feature type="region of interest" description="Disordered" evidence="1">
    <location>
        <begin position="41"/>
        <end position="91"/>
    </location>
</feature>
<accession>A0A846RG49</accession>
<evidence type="ECO:0000313" key="4">
    <source>
        <dbReference type="Proteomes" id="UP000547458"/>
    </source>
</evidence>
<keyword evidence="2" id="KW-1133">Transmembrane helix</keyword>
<dbReference type="CDD" id="cd05829">
    <property type="entry name" value="Sortase_F"/>
    <property type="match status" value="1"/>
</dbReference>
<organism evidence="3 4">
    <name type="scientific">Arthrobacter pigmenti</name>
    <dbReference type="NCBI Taxonomy" id="271432"/>
    <lineage>
        <taxon>Bacteria</taxon>
        <taxon>Bacillati</taxon>
        <taxon>Actinomycetota</taxon>
        <taxon>Actinomycetes</taxon>
        <taxon>Micrococcales</taxon>
        <taxon>Micrococcaceae</taxon>
        <taxon>Arthrobacter</taxon>
    </lineage>
</organism>
<feature type="compositionally biased region" description="Low complexity" evidence="1">
    <location>
        <begin position="65"/>
        <end position="80"/>
    </location>
</feature>
<proteinExistence type="predicted"/>
<name>A0A846RG49_9MICC</name>
<keyword evidence="2" id="KW-0812">Transmembrane</keyword>